<evidence type="ECO:0000313" key="3">
    <source>
        <dbReference type="Proteomes" id="UP000490060"/>
    </source>
</evidence>
<dbReference type="RefSeq" id="WP_172504836.1">
    <property type="nucleotide sequence ID" value="NZ_JAFMUG010000002.1"/>
</dbReference>
<dbReference type="GO" id="GO:0140098">
    <property type="term" value="F:catalytic activity, acting on RNA"/>
    <property type="evidence" value="ECO:0007669"/>
    <property type="project" value="UniProtKB-ARBA"/>
</dbReference>
<reference evidence="2 3" key="1">
    <citation type="submission" date="2017-11" db="EMBL/GenBank/DDBJ databases">
        <authorList>
            <person name="Duchaud E."/>
        </authorList>
    </citation>
    <scope>NUCLEOTIDE SEQUENCE [LARGE SCALE GENOMIC DNA]</scope>
    <source>
        <strain evidence="2 3">TNO010</strain>
    </source>
</reference>
<dbReference type="InterPro" id="IPR050188">
    <property type="entry name" value="RluA_PseudoU_synthase"/>
</dbReference>
<dbReference type="InterPro" id="IPR006224">
    <property type="entry name" value="PsdUridine_synth_RluA-like_CS"/>
</dbReference>
<dbReference type="GO" id="GO:0009982">
    <property type="term" value="F:pseudouridine synthase activity"/>
    <property type="evidence" value="ECO:0007669"/>
    <property type="project" value="InterPro"/>
</dbReference>
<name>A0A2I2LDI3_9FLAO</name>
<dbReference type="Gene3D" id="3.30.2350.10">
    <property type="entry name" value="Pseudouridine synthase"/>
    <property type="match status" value="1"/>
</dbReference>
<proteinExistence type="predicted"/>
<dbReference type="Proteomes" id="UP000490060">
    <property type="component" value="Unassembled WGS sequence"/>
</dbReference>
<sequence>MTLSETHKVPLLENPIRLQEYGVGIFKTIPTKSGIKKALKKNLIFVDKKIATSALFITGNEKIELYKIGEDTTFKHFDFPLEILFEDAYLAVIYKPAGILVSGNSFATIDNALLQNIKKSHLEDAVRPRPVHRLDYPTSGLLLVGKTSSSIIALNKLFEDKKIQKTYHAITIGEIENNGIIDFPIDDKKAETSYKLIKTVISERFKMLNLVELTPKTGRKHQLRKHLLAINSPILGDKEHFLDGFVLNGKGLYLHASSLQFEHPFTKKELFITKELPKKFKKIISLPTCE</sequence>
<gene>
    <name evidence="2" type="ORF">TNO010_120131</name>
</gene>
<dbReference type="CDD" id="cd02869">
    <property type="entry name" value="PseudoU_synth_RluA_like"/>
    <property type="match status" value="1"/>
</dbReference>
<feature type="domain" description="Pseudouridine synthase RsuA/RluA-like" evidence="1">
    <location>
        <begin position="90"/>
        <end position="228"/>
    </location>
</feature>
<evidence type="ECO:0000313" key="2">
    <source>
        <dbReference type="EMBL" id="SOS58327.1"/>
    </source>
</evidence>
<protein>
    <submittedName>
        <fullName evidence="2">RNA pseudouridine synthase</fullName>
    </submittedName>
</protein>
<evidence type="ECO:0000259" key="1">
    <source>
        <dbReference type="Pfam" id="PF00849"/>
    </source>
</evidence>
<organism evidence="2 3">
    <name type="scientific">Tenacibaculum finnmarkense genomovar ulcerans</name>
    <dbReference type="NCBI Taxonomy" id="2781388"/>
    <lineage>
        <taxon>Bacteria</taxon>
        <taxon>Pseudomonadati</taxon>
        <taxon>Bacteroidota</taxon>
        <taxon>Flavobacteriia</taxon>
        <taxon>Flavobacteriales</taxon>
        <taxon>Flavobacteriaceae</taxon>
        <taxon>Tenacibaculum</taxon>
        <taxon>Tenacibaculum finnmarkense</taxon>
    </lineage>
</organism>
<dbReference type="PANTHER" id="PTHR21600">
    <property type="entry name" value="MITOCHONDRIAL RNA PSEUDOURIDINE SYNTHASE"/>
    <property type="match status" value="1"/>
</dbReference>
<dbReference type="Pfam" id="PF00849">
    <property type="entry name" value="PseudoU_synth_2"/>
    <property type="match status" value="1"/>
</dbReference>
<dbReference type="SUPFAM" id="SSF55120">
    <property type="entry name" value="Pseudouridine synthase"/>
    <property type="match status" value="1"/>
</dbReference>
<dbReference type="GO" id="GO:0000455">
    <property type="term" value="P:enzyme-directed rRNA pseudouridine synthesis"/>
    <property type="evidence" value="ECO:0007669"/>
    <property type="project" value="TreeGrafter"/>
</dbReference>
<accession>A0A2I2LDI3</accession>
<dbReference type="GO" id="GO:0003723">
    <property type="term" value="F:RNA binding"/>
    <property type="evidence" value="ECO:0007669"/>
    <property type="project" value="InterPro"/>
</dbReference>
<dbReference type="PROSITE" id="PS01129">
    <property type="entry name" value="PSI_RLU"/>
    <property type="match status" value="1"/>
</dbReference>
<dbReference type="InterPro" id="IPR006145">
    <property type="entry name" value="PsdUridine_synth_RsuA/RluA"/>
</dbReference>
<dbReference type="InterPro" id="IPR020103">
    <property type="entry name" value="PsdUridine_synth_cat_dom_sf"/>
</dbReference>
<dbReference type="PANTHER" id="PTHR21600:SF86">
    <property type="entry name" value="PSEUDOURIDINE SYNTHASE RSUA_RLUA-LIKE DOMAIN-CONTAINING PROTEIN"/>
    <property type="match status" value="1"/>
</dbReference>
<dbReference type="EMBL" id="OENE01000004">
    <property type="protein sequence ID" value="SOS58327.1"/>
    <property type="molecule type" value="Genomic_DNA"/>
</dbReference>
<dbReference type="AlphaFoldDB" id="A0A2I2LDI3"/>